<name>A0A1F6T703_9PROT</name>
<gene>
    <name evidence="1" type="ORF">A2V91_01355</name>
</gene>
<dbReference type="AlphaFoldDB" id="A0A1F6T703"/>
<sequence length="119" mass="13219">MFSMNTEFREKLLTQLRQPGRKADMLIERNLGNPAGTDGCRPYTQDVEAALTLLPEGVHFLCGRFEEGKLFWCDVGFRPQVQAWGSTMASAIAGAVFAYLTHPDMGKYPDAGMTTENLN</sequence>
<reference evidence="1 2" key="1">
    <citation type="journal article" date="2016" name="Nat. Commun.">
        <title>Thousands of microbial genomes shed light on interconnected biogeochemical processes in an aquifer system.</title>
        <authorList>
            <person name="Anantharaman K."/>
            <person name="Brown C.T."/>
            <person name="Hug L.A."/>
            <person name="Sharon I."/>
            <person name="Castelle C.J."/>
            <person name="Probst A.J."/>
            <person name="Thomas B.C."/>
            <person name="Singh A."/>
            <person name="Wilkins M.J."/>
            <person name="Karaoz U."/>
            <person name="Brodie E.L."/>
            <person name="Williams K.H."/>
            <person name="Hubbard S.S."/>
            <person name="Banfield J.F."/>
        </authorList>
    </citation>
    <scope>NUCLEOTIDE SEQUENCE [LARGE SCALE GENOMIC DNA]</scope>
</reference>
<comment type="caution">
    <text evidence="1">The sequence shown here is derived from an EMBL/GenBank/DDBJ whole genome shotgun (WGS) entry which is preliminary data.</text>
</comment>
<accession>A0A1F6T703</accession>
<evidence type="ECO:0000313" key="1">
    <source>
        <dbReference type="EMBL" id="OGI40912.1"/>
    </source>
</evidence>
<dbReference type="EMBL" id="MFSR01000011">
    <property type="protein sequence ID" value="OGI40912.1"/>
    <property type="molecule type" value="Genomic_DNA"/>
</dbReference>
<evidence type="ECO:0000313" key="2">
    <source>
        <dbReference type="Proteomes" id="UP000179334"/>
    </source>
</evidence>
<dbReference type="Proteomes" id="UP000179334">
    <property type="component" value="Unassembled WGS sequence"/>
</dbReference>
<organism evidence="1 2">
    <name type="scientific">Candidatus Muproteobacteria bacterium RBG_16_64_10</name>
    <dbReference type="NCBI Taxonomy" id="1817757"/>
    <lineage>
        <taxon>Bacteria</taxon>
        <taxon>Pseudomonadati</taxon>
        <taxon>Pseudomonadota</taxon>
        <taxon>Candidatus Muproteobacteria</taxon>
    </lineage>
</organism>
<proteinExistence type="predicted"/>
<protein>
    <submittedName>
        <fullName evidence="1">Uncharacterized protein</fullName>
    </submittedName>
</protein>